<reference evidence="2 3" key="1">
    <citation type="submission" date="2024-05" db="EMBL/GenBank/DDBJ databases">
        <title>Genome sequencing and assembly of Indian major carp, Cirrhinus mrigala (Hamilton, 1822).</title>
        <authorList>
            <person name="Mohindra V."/>
            <person name="Chowdhury L.M."/>
            <person name="Lal K."/>
            <person name="Jena J.K."/>
        </authorList>
    </citation>
    <scope>NUCLEOTIDE SEQUENCE [LARGE SCALE GENOMIC DNA]</scope>
    <source>
        <strain evidence="2">CM1030</strain>
        <tissue evidence="2">Blood</tissue>
    </source>
</reference>
<evidence type="ECO:0000259" key="1">
    <source>
        <dbReference type="Pfam" id="PF25974"/>
    </source>
</evidence>
<evidence type="ECO:0000313" key="3">
    <source>
        <dbReference type="Proteomes" id="UP001529510"/>
    </source>
</evidence>
<gene>
    <name evidence="2" type="ORF">M9458_007516</name>
</gene>
<name>A0ABD0RM13_CIRMR</name>
<dbReference type="EMBL" id="JAMKFB020000003">
    <property type="protein sequence ID" value="KAL0198976.1"/>
    <property type="molecule type" value="Genomic_DNA"/>
</dbReference>
<dbReference type="Proteomes" id="UP001529510">
    <property type="component" value="Unassembled WGS sequence"/>
</dbReference>
<proteinExistence type="predicted"/>
<comment type="caution">
    <text evidence="2">The sequence shown here is derived from an EMBL/GenBank/DDBJ whole genome shotgun (WGS) entry which is preliminary data.</text>
</comment>
<protein>
    <recommendedName>
        <fullName evidence="1">Interferon-induced very large GTPase 1 domain-containing protein</fullName>
    </recommendedName>
</protein>
<keyword evidence="3" id="KW-1185">Reference proteome</keyword>
<dbReference type="PANTHER" id="PTHR22796">
    <property type="entry name" value="URG4-RELATED"/>
    <property type="match status" value="1"/>
</dbReference>
<feature type="domain" description="Interferon-induced very large GTPase 1" evidence="1">
    <location>
        <begin position="1"/>
        <end position="94"/>
    </location>
</feature>
<evidence type="ECO:0000313" key="2">
    <source>
        <dbReference type="EMBL" id="KAL0198976.1"/>
    </source>
</evidence>
<sequence>KWSWSLRSAMMETENKLHNKIENGTIDVVEETDLQRELMKTSVEVKDSMSEFFEKKKKIDAQRTHHENTLYEKSKELALKYKDKANNAVTLKKEFDLFWKQSVKKIITDPSLIKDIDIMRDLTHILKD</sequence>
<feature type="non-terminal residue" evidence="2">
    <location>
        <position position="128"/>
    </location>
</feature>
<organism evidence="2 3">
    <name type="scientific">Cirrhinus mrigala</name>
    <name type="common">Mrigala</name>
    <dbReference type="NCBI Taxonomy" id="683832"/>
    <lineage>
        <taxon>Eukaryota</taxon>
        <taxon>Metazoa</taxon>
        <taxon>Chordata</taxon>
        <taxon>Craniata</taxon>
        <taxon>Vertebrata</taxon>
        <taxon>Euteleostomi</taxon>
        <taxon>Actinopterygii</taxon>
        <taxon>Neopterygii</taxon>
        <taxon>Teleostei</taxon>
        <taxon>Ostariophysi</taxon>
        <taxon>Cypriniformes</taxon>
        <taxon>Cyprinidae</taxon>
        <taxon>Labeoninae</taxon>
        <taxon>Labeonini</taxon>
        <taxon>Cirrhinus</taxon>
    </lineage>
</organism>
<dbReference type="InterPro" id="IPR058641">
    <property type="entry name" value="GVIN1_dom"/>
</dbReference>
<accession>A0ABD0RM13</accession>
<dbReference type="PANTHER" id="PTHR22796:SF6">
    <property type="entry name" value="INTERFERON-INDUCED VERY LARGE GTPASE 1-RELATED"/>
    <property type="match status" value="1"/>
</dbReference>
<dbReference type="AlphaFoldDB" id="A0ABD0RM13"/>
<feature type="non-terminal residue" evidence="2">
    <location>
        <position position="1"/>
    </location>
</feature>
<dbReference type="Pfam" id="PF25974">
    <property type="entry name" value="URGCP_9th"/>
    <property type="match status" value="1"/>
</dbReference>